<evidence type="ECO:0000256" key="3">
    <source>
        <dbReference type="ARBA" id="ARBA00023125"/>
    </source>
</evidence>
<dbReference type="Pfam" id="PF02920">
    <property type="entry name" value="Integrase_DNA"/>
    <property type="match status" value="1"/>
</dbReference>
<dbReference type="PANTHER" id="PTHR30629">
    <property type="entry name" value="PROPHAGE INTEGRASE"/>
    <property type="match status" value="1"/>
</dbReference>
<protein>
    <submittedName>
        <fullName evidence="9">Tyrosine-type recombinase/integrase</fullName>
    </submittedName>
</protein>
<keyword evidence="2" id="KW-0229">DNA integration</keyword>
<comment type="caution">
    <text evidence="9">The sequence shown here is derived from an EMBL/GenBank/DDBJ whole genome shotgun (WGS) entry which is preliminary data.</text>
</comment>
<dbReference type="RefSeq" id="WP_154322304.1">
    <property type="nucleotide sequence ID" value="NZ_CAMAAA010000030.1"/>
</dbReference>
<keyword evidence="3 5" id="KW-0238">DNA-binding</keyword>
<gene>
    <name evidence="9" type="ORF">FYJ37_13965</name>
</gene>
<dbReference type="GO" id="GO:0003677">
    <property type="term" value="F:DNA binding"/>
    <property type="evidence" value="ECO:0007669"/>
    <property type="project" value="UniProtKB-UniRule"/>
</dbReference>
<dbReference type="CDD" id="cd01189">
    <property type="entry name" value="INT_ICEBs1_C_like"/>
    <property type="match status" value="1"/>
</dbReference>
<evidence type="ECO:0000256" key="5">
    <source>
        <dbReference type="PROSITE-ProRule" id="PRU01248"/>
    </source>
</evidence>
<dbReference type="AlphaFoldDB" id="A0A844F799"/>
<dbReference type="GO" id="GO:0008907">
    <property type="term" value="F:integrase activity"/>
    <property type="evidence" value="ECO:0007669"/>
    <property type="project" value="InterPro"/>
</dbReference>
<dbReference type="PANTHER" id="PTHR30629:SF2">
    <property type="entry name" value="PROPHAGE INTEGRASE INTS-RELATED"/>
    <property type="match status" value="1"/>
</dbReference>
<feature type="region of interest" description="Disordered" evidence="6">
    <location>
        <begin position="1"/>
        <end position="24"/>
    </location>
</feature>
<organism evidence="9 10">
    <name type="scientific">Clostridium scindens (strain JCM 10418 / VPI 12708)</name>
    <dbReference type="NCBI Taxonomy" id="29347"/>
    <lineage>
        <taxon>Bacteria</taxon>
        <taxon>Bacillati</taxon>
        <taxon>Bacillota</taxon>
        <taxon>Clostridia</taxon>
        <taxon>Lachnospirales</taxon>
        <taxon>Lachnospiraceae</taxon>
    </lineage>
</organism>
<accession>A0A844F799</accession>
<dbReference type="InterPro" id="IPR004191">
    <property type="entry name" value="Integrase_Tn916-type_DNA-bd_N"/>
</dbReference>
<dbReference type="Pfam" id="PF00589">
    <property type="entry name" value="Phage_integrase"/>
    <property type="match status" value="1"/>
</dbReference>
<dbReference type="InterPro" id="IPR002104">
    <property type="entry name" value="Integrase_catalytic"/>
</dbReference>
<dbReference type="GO" id="GO:0006310">
    <property type="term" value="P:DNA recombination"/>
    <property type="evidence" value="ECO:0007669"/>
    <property type="project" value="UniProtKB-KW"/>
</dbReference>
<evidence type="ECO:0000313" key="9">
    <source>
        <dbReference type="EMBL" id="MSS41413.1"/>
    </source>
</evidence>
<reference evidence="9 10" key="1">
    <citation type="submission" date="2019-08" db="EMBL/GenBank/DDBJ databases">
        <title>In-depth cultivation of the pig gut microbiome towards novel bacterial diversity and tailored functional studies.</title>
        <authorList>
            <person name="Wylensek D."/>
            <person name="Hitch T.C.A."/>
            <person name="Clavel T."/>
        </authorList>
    </citation>
    <scope>NUCLEOTIDE SEQUENCE [LARGE SCALE GENOMIC DNA]</scope>
    <source>
        <strain evidence="9 10">BL-389-WT-3D</strain>
    </source>
</reference>
<evidence type="ECO:0000259" key="7">
    <source>
        <dbReference type="PROSITE" id="PS51898"/>
    </source>
</evidence>
<comment type="similarity">
    <text evidence="1">Belongs to the 'phage' integrase family.</text>
</comment>
<evidence type="ECO:0000256" key="4">
    <source>
        <dbReference type="ARBA" id="ARBA00023172"/>
    </source>
</evidence>
<dbReference type="Proteomes" id="UP000462363">
    <property type="component" value="Unassembled WGS sequence"/>
</dbReference>
<evidence type="ECO:0000259" key="8">
    <source>
        <dbReference type="PROSITE" id="PS51900"/>
    </source>
</evidence>
<sequence>MEIRKRNGFVARKDNRGRNLRTGESQRKDGLYMYRYKDERTGRRLAVYSPDLAELRKKEKEIEKDQSEGILTDTQCKNMTLNDLFEIHMDTRKLAESTQANYRRMWNSLVRNELGQMKVVQVRPSHVRLFYSRLSKQKYSHSTIKFLHNMILPSFEVAVDDDIIRKNPAKRTLGDYGEPEKKRTALSFDQQKNLLNYVKNSEVFHIYLPLLQVMIGTGLRCGELIGLTWKDVDLKTRTVYVNHQLIYKNYGDGCDFHVTMPKTEAGIREIPMSKMVAKAFETQRRLNFQMGIPRDVKIEGLSNFVFMSRSGRPMMPTTVNFILRDIVKAYNEEENERAKRERRKPEELPHISAHILRHTACTRMAETDLDMKVVQYVMGHANISVTMEVYNHITDRSRIEREIAKMDLVQIM</sequence>
<dbReference type="Gene3D" id="1.10.443.10">
    <property type="entry name" value="Intergrase catalytic core"/>
    <property type="match status" value="1"/>
</dbReference>
<dbReference type="InterPro" id="IPR010998">
    <property type="entry name" value="Integrase_recombinase_N"/>
</dbReference>
<evidence type="ECO:0000256" key="2">
    <source>
        <dbReference type="ARBA" id="ARBA00022908"/>
    </source>
</evidence>
<dbReference type="EMBL" id="VUMB01000035">
    <property type="protein sequence ID" value="MSS41413.1"/>
    <property type="molecule type" value="Genomic_DNA"/>
</dbReference>
<dbReference type="Gene3D" id="1.10.150.130">
    <property type="match status" value="1"/>
</dbReference>
<feature type="domain" description="Core-binding (CB)" evidence="8">
    <location>
        <begin position="79"/>
        <end position="159"/>
    </location>
</feature>
<dbReference type="Gene3D" id="3.30.160.60">
    <property type="entry name" value="Classic Zinc Finger"/>
    <property type="match status" value="1"/>
</dbReference>
<dbReference type="InterPro" id="IPR050808">
    <property type="entry name" value="Phage_Integrase"/>
</dbReference>
<evidence type="ECO:0000313" key="10">
    <source>
        <dbReference type="Proteomes" id="UP000462363"/>
    </source>
</evidence>
<dbReference type="InterPro" id="IPR044068">
    <property type="entry name" value="CB"/>
</dbReference>
<evidence type="ECO:0000256" key="6">
    <source>
        <dbReference type="SAM" id="MobiDB-lite"/>
    </source>
</evidence>
<dbReference type="PROSITE" id="PS51900">
    <property type="entry name" value="CB"/>
    <property type="match status" value="1"/>
</dbReference>
<dbReference type="PROSITE" id="PS51898">
    <property type="entry name" value="TYR_RECOMBINASE"/>
    <property type="match status" value="1"/>
</dbReference>
<dbReference type="SUPFAM" id="SSF54171">
    <property type="entry name" value="DNA-binding domain"/>
    <property type="match status" value="1"/>
</dbReference>
<feature type="domain" description="Tyr recombinase" evidence="7">
    <location>
        <begin position="181"/>
        <end position="404"/>
    </location>
</feature>
<dbReference type="InterPro" id="IPR013762">
    <property type="entry name" value="Integrase-like_cat_sf"/>
</dbReference>
<proteinExistence type="inferred from homology"/>
<evidence type="ECO:0000256" key="1">
    <source>
        <dbReference type="ARBA" id="ARBA00008857"/>
    </source>
</evidence>
<dbReference type="InterPro" id="IPR016177">
    <property type="entry name" value="DNA-bd_dom_sf"/>
</dbReference>
<dbReference type="InterPro" id="IPR011010">
    <property type="entry name" value="DNA_brk_join_enz"/>
</dbReference>
<name>A0A844F799_CLOSV</name>
<keyword evidence="4" id="KW-0233">DNA recombination</keyword>
<dbReference type="SUPFAM" id="SSF56349">
    <property type="entry name" value="DNA breaking-rejoining enzymes"/>
    <property type="match status" value="1"/>
</dbReference>
<feature type="compositionally biased region" description="Basic and acidic residues" evidence="6">
    <location>
        <begin position="1"/>
        <end position="17"/>
    </location>
</feature>